<evidence type="ECO:0000259" key="4">
    <source>
        <dbReference type="Pfam" id="PF10475"/>
    </source>
</evidence>
<feature type="domain" description="Vacuolar protein sorting-associated protein 54 N-terminal" evidence="4">
    <location>
        <begin position="59"/>
        <end position="197"/>
    </location>
</feature>
<dbReference type="GO" id="GO:0032456">
    <property type="term" value="P:endocytic recycling"/>
    <property type="evidence" value="ECO:0007669"/>
    <property type="project" value="InterPro"/>
</dbReference>
<evidence type="ECO:0000256" key="2">
    <source>
        <dbReference type="ARBA" id="ARBA00022927"/>
    </source>
</evidence>
<protein>
    <submittedName>
        <fullName evidence="5">Coiled-coil domain-containing protein</fullName>
    </submittedName>
</protein>
<dbReference type="GO" id="GO:0042147">
    <property type="term" value="P:retrograde transport, endosome to Golgi"/>
    <property type="evidence" value="ECO:0007669"/>
    <property type="project" value="InterPro"/>
</dbReference>
<comment type="caution">
    <text evidence="5">The sequence shown here is derived from an EMBL/GenBank/DDBJ whole genome shotgun (WGS) entry which is preliminary data.</text>
</comment>
<gene>
    <name evidence="5" type="ORF">FGIG_10566</name>
</gene>
<accession>A0A504Z205</accession>
<dbReference type="InterPro" id="IPR040047">
    <property type="entry name" value="VPS50"/>
</dbReference>
<organism evidence="5 6">
    <name type="scientific">Fasciola gigantica</name>
    <name type="common">Giant liver fluke</name>
    <dbReference type="NCBI Taxonomy" id="46835"/>
    <lineage>
        <taxon>Eukaryota</taxon>
        <taxon>Metazoa</taxon>
        <taxon>Spiralia</taxon>
        <taxon>Lophotrochozoa</taxon>
        <taxon>Platyhelminthes</taxon>
        <taxon>Trematoda</taxon>
        <taxon>Digenea</taxon>
        <taxon>Plagiorchiida</taxon>
        <taxon>Echinostomata</taxon>
        <taxon>Echinostomatoidea</taxon>
        <taxon>Fasciolidae</taxon>
        <taxon>Fasciola</taxon>
    </lineage>
</organism>
<dbReference type="OrthoDB" id="10263345at2759"/>
<keyword evidence="2" id="KW-0653">Protein transport</keyword>
<dbReference type="Pfam" id="PF10475">
    <property type="entry name" value="Vps54_N"/>
    <property type="match status" value="1"/>
</dbReference>
<dbReference type="PANTHER" id="PTHR13258">
    <property type="entry name" value="SYNDETIN"/>
    <property type="match status" value="1"/>
</dbReference>
<evidence type="ECO:0000256" key="1">
    <source>
        <dbReference type="ARBA" id="ARBA00022448"/>
    </source>
</evidence>
<dbReference type="GO" id="GO:0005829">
    <property type="term" value="C:cytosol"/>
    <property type="evidence" value="ECO:0007669"/>
    <property type="project" value="GOC"/>
</dbReference>
<dbReference type="AlphaFoldDB" id="A0A504Z205"/>
<evidence type="ECO:0000313" key="6">
    <source>
        <dbReference type="Proteomes" id="UP000316759"/>
    </source>
</evidence>
<keyword evidence="6" id="KW-1185">Reference proteome</keyword>
<keyword evidence="1" id="KW-0813">Transport</keyword>
<dbReference type="GO" id="GO:0000149">
    <property type="term" value="F:SNARE binding"/>
    <property type="evidence" value="ECO:0007669"/>
    <property type="project" value="TreeGrafter"/>
</dbReference>
<dbReference type="GO" id="GO:0015031">
    <property type="term" value="P:protein transport"/>
    <property type="evidence" value="ECO:0007669"/>
    <property type="project" value="UniProtKB-KW"/>
</dbReference>
<evidence type="ECO:0000256" key="3">
    <source>
        <dbReference type="ARBA" id="ARBA00023054"/>
    </source>
</evidence>
<proteinExistence type="predicted"/>
<sequence length="217" mass="25421">MKFRTNSHISSIGNSVPDRNVFIADINNSSKSKTIIMNESDPFDSPVLSRDPIVIQEILNKVEDQYYSMTFDSGKFEIESLAGPSCRELTKMKLRLLLLDRQNKAVSRRVSELVLEKHPMYEAELNGVLSLQSDNWETLALCRRIRRSLKMSDHALVYSRLMVLRNFRRLLRLRRVLRILRQIRVLQQNVQMLDALLTVSLSRLFQPPFFFQIFFVE</sequence>
<dbReference type="STRING" id="46835.A0A504Z205"/>
<reference evidence="5 6" key="1">
    <citation type="submission" date="2019-04" db="EMBL/GenBank/DDBJ databases">
        <title>Annotation for the trematode Fasciola gigantica.</title>
        <authorList>
            <person name="Choi Y.-J."/>
        </authorList>
    </citation>
    <scope>NUCLEOTIDE SEQUENCE [LARGE SCALE GENOMIC DNA]</scope>
    <source>
        <strain evidence="5">Uganda_cow_1</strain>
    </source>
</reference>
<dbReference type="GO" id="GO:1990745">
    <property type="term" value="C:EARP complex"/>
    <property type="evidence" value="ECO:0007669"/>
    <property type="project" value="InterPro"/>
</dbReference>
<keyword evidence="3" id="KW-0175">Coiled coil</keyword>
<evidence type="ECO:0000313" key="5">
    <source>
        <dbReference type="EMBL" id="TPP63988.1"/>
    </source>
</evidence>
<dbReference type="PANTHER" id="PTHR13258:SF0">
    <property type="entry name" value="SYNDETIN"/>
    <property type="match status" value="1"/>
</dbReference>
<dbReference type="Proteomes" id="UP000316759">
    <property type="component" value="Unassembled WGS sequence"/>
</dbReference>
<dbReference type="EMBL" id="SUNJ01004999">
    <property type="protein sequence ID" value="TPP63988.1"/>
    <property type="molecule type" value="Genomic_DNA"/>
</dbReference>
<dbReference type="InterPro" id="IPR019515">
    <property type="entry name" value="VPS54_N"/>
</dbReference>
<name>A0A504Z205_FASGI</name>